<accession>A0A0H2RGC6</accession>
<organism evidence="1 2">
    <name type="scientific">Schizopora paradoxa</name>
    <dbReference type="NCBI Taxonomy" id="27342"/>
    <lineage>
        <taxon>Eukaryota</taxon>
        <taxon>Fungi</taxon>
        <taxon>Dikarya</taxon>
        <taxon>Basidiomycota</taxon>
        <taxon>Agaricomycotina</taxon>
        <taxon>Agaricomycetes</taxon>
        <taxon>Hymenochaetales</taxon>
        <taxon>Schizoporaceae</taxon>
        <taxon>Schizopora</taxon>
    </lineage>
</organism>
<proteinExistence type="predicted"/>
<keyword evidence="2" id="KW-1185">Reference proteome</keyword>
<dbReference type="AlphaFoldDB" id="A0A0H2RGC6"/>
<sequence length="55" mass="5922">MSPPTCFVDRCLMSTVCFESGRHRLLDVAAVIPSPISSSHGSVTFLTAFNDYGIS</sequence>
<protein>
    <submittedName>
        <fullName evidence="1">Uncharacterized protein</fullName>
    </submittedName>
</protein>
<name>A0A0H2RGC6_9AGAM</name>
<dbReference type="Proteomes" id="UP000053477">
    <property type="component" value="Unassembled WGS sequence"/>
</dbReference>
<reference evidence="1 2" key="1">
    <citation type="submission" date="2015-04" db="EMBL/GenBank/DDBJ databases">
        <title>Complete genome sequence of Schizopora paradoxa KUC8140, a cosmopolitan wood degrader in East Asia.</title>
        <authorList>
            <consortium name="DOE Joint Genome Institute"/>
            <person name="Min B."/>
            <person name="Park H."/>
            <person name="Jang Y."/>
            <person name="Kim J.-J."/>
            <person name="Kim K.H."/>
            <person name="Pangilinan J."/>
            <person name="Lipzen A."/>
            <person name="Riley R."/>
            <person name="Grigoriev I.V."/>
            <person name="Spatafora J.W."/>
            <person name="Choi I.-G."/>
        </authorList>
    </citation>
    <scope>NUCLEOTIDE SEQUENCE [LARGE SCALE GENOMIC DNA]</scope>
    <source>
        <strain evidence="1 2">KUC8140</strain>
    </source>
</reference>
<dbReference type="EMBL" id="KQ086828">
    <property type="protein sequence ID" value="KLO03976.1"/>
    <property type="molecule type" value="Genomic_DNA"/>
</dbReference>
<evidence type="ECO:0000313" key="2">
    <source>
        <dbReference type="Proteomes" id="UP000053477"/>
    </source>
</evidence>
<gene>
    <name evidence="1" type="ORF">SCHPADRAFT_911927</name>
</gene>
<dbReference type="InParanoid" id="A0A0H2RGC6"/>
<evidence type="ECO:0000313" key="1">
    <source>
        <dbReference type="EMBL" id="KLO03976.1"/>
    </source>
</evidence>